<accession>A0A2D2DTK2</accession>
<evidence type="ECO:0000313" key="1">
    <source>
        <dbReference type="EMBL" id="ATQ78311.1"/>
    </source>
</evidence>
<organism evidence="1 2">
    <name type="scientific">Massilia violaceinigra</name>
    <dbReference type="NCBI Taxonomy" id="2045208"/>
    <lineage>
        <taxon>Bacteria</taxon>
        <taxon>Pseudomonadati</taxon>
        <taxon>Pseudomonadota</taxon>
        <taxon>Betaproteobacteria</taxon>
        <taxon>Burkholderiales</taxon>
        <taxon>Oxalobacteraceae</taxon>
        <taxon>Telluria group</taxon>
        <taxon>Massilia</taxon>
    </lineage>
</organism>
<name>A0A2D2DTK2_9BURK</name>
<keyword evidence="2" id="KW-1185">Reference proteome</keyword>
<dbReference type="Gene3D" id="1.10.238.160">
    <property type="match status" value="1"/>
</dbReference>
<dbReference type="EMBL" id="CP024608">
    <property type="protein sequence ID" value="ATQ78311.1"/>
    <property type="molecule type" value="Genomic_DNA"/>
</dbReference>
<reference evidence="1" key="1">
    <citation type="submission" date="2017-10" db="EMBL/GenBank/DDBJ databases">
        <title>Massilia psychrophilum sp. nov., a novel purple-pigmented bacterium isolated from Tianshan glacier, Xinjiang Municipality, China.</title>
        <authorList>
            <person name="Wang H."/>
        </authorList>
    </citation>
    <scope>NUCLEOTIDE SEQUENCE [LARGE SCALE GENOMIC DNA]</scope>
    <source>
        <strain evidence="1">B2</strain>
    </source>
</reference>
<dbReference type="InterPro" id="IPR052931">
    <property type="entry name" value="Prophage_regulatory_activator"/>
</dbReference>
<dbReference type="RefSeq" id="WP_099881224.1">
    <property type="nucleotide sequence ID" value="NZ_CP024608.1"/>
</dbReference>
<proteinExistence type="predicted"/>
<sequence>MNQPKKFLRLPAVIDIVGIQRTAIYERIKAGNFPKPISLGPRAVVWDSTEIASWQEDCIASARSPTPT</sequence>
<protein>
    <recommendedName>
        <fullName evidence="3">AlpA family transcriptional regulator</fullName>
    </recommendedName>
</protein>
<dbReference type="InterPro" id="IPR010260">
    <property type="entry name" value="AlpA"/>
</dbReference>
<evidence type="ECO:0000313" key="2">
    <source>
        <dbReference type="Proteomes" id="UP000229897"/>
    </source>
</evidence>
<dbReference type="PANTHER" id="PTHR36154">
    <property type="entry name" value="DNA-BINDING TRANSCRIPTIONAL ACTIVATOR ALPA"/>
    <property type="match status" value="1"/>
</dbReference>
<dbReference type="KEGG" id="mass:CR152_30215"/>
<dbReference type="Pfam" id="PF05930">
    <property type="entry name" value="Phage_AlpA"/>
    <property type="match status" value="1"/>
</dbReference>
<dbReference type="OrthoDB" id="5298532at2"/>
<evidence type="ECO:0008006" key="3">
    <source>
        <dbReference type="Google" id="ProtNLM"/>
    </source>
</evidence>
<dbReference type="Proteomes" id="UP000229897">
    <property type="component" value="Chromosome"/>
</dbReference>
<gene>
    <name evidence="1" type="ORF">CR152_30215</name>
</gene>
<dbReference type="PANTHER" id="PTHR36154:SF1">
    <property type="entry name" value="DNA-BINDING TRANSCRIPTIONAL ACTIVATOR ALPA"/>
    <property type="match status" value="1"/>
</dbReference>
<dbReference type="AlphaFoldDB" id="A0A2D2DTK2"/>